<proteinExistence type="predicted"/>
<dbReference type="Gene3D" id="2.60.120.10">
    <property type="entry name" value="Jelly Rolls"/>
    <property type="match status" value="1"/>
</dbReference>
<dbReference type="PANTHER" id="PTHR36156:SF2">
    <property type="entry name" value="CUPIN TYPE-2 DOMAIN-CONTAINING PROTEIN"/>
    <property type="match status" value="1"/>
</dbReference>
<gene>
    <name evidence="2" type="ORF">T440DRAFT_67717</name>
</gene>
<evidence type="ECO:0000313" key="2">
    <source>
        <dbReference type="EMBL" id="KAF2843996.1"/>
    </source>
</evidence>
<evidence type="ECO:0000313" key="3">
    <source>
        <dbReference type="Proteomes" id="UP000799423"/>
    </source>
</evidence>
<dbReference type="Gene3D" id="2.20.70.150">
    <property type="match status" value="1"/>
</dbReference>
<protein>
    <recommendedName>
        <fullName evidence="1">Cupin type-2 domain-containing protein</fullName>
    </recommendedName>
</protein>
<organism evidence="2 3">
    <name type="scientific">Plenodomus tracheiphilus IPT5</name>
    <dbReference type="NCBI Taxonomy" id="1408161"/>
    <lineage>
        <taxon>Eukaryota</taxon>
        <taxon>Fungi</taxon>
        <taxon>Dikarya</taxon>
        <taxon>Ascomycota</taxon>
        <taxon>Pezizomycotina</taxon>
        <taxon>Dothideomycetes</taxon>
        <taxon>Pleosporomycetidae</taxon>
        <taxon>Pleosporales</taxon>
        <taxon>Pleosporineae</taxon>
        <taxon>Leptosphaeriaceae</taxon>
        <taxon>Plenodomus</taxon>
    </lineage>
</organism>
<dbReference type="OrthoDB" id="5840532at2759"/>
<dbReference type="Proteomes" id="UP000799423">
    <property type="component" value="Unassembled WGS sequence"/>
</dbReference>
<dbReference type="PANTHER" id="PTHR36156">
    <property type="entry name" value="SLR2101 PROTEIN"/>
    <property type="match status" value="1"/>
</dbReference>
<keyword evidence="3" id="KW-1185">Reference proteome</keyword>
<evidence type="ECO:0000259" key="1">
    <source>
        <dbReference type="Pfam" id="PF07883"/>
    </source>
</evidence>
<dbReference type="CDD" id="cd02231">
    <property type="entry name" value="cupin_BLL6423-like"/>
    <property type="match status" value="1"/>
</dbReference>
<dbReference type="InterPro" id="IPR014710">
    <property type="entry name" value="RmlC-like_jellyroll"/>
</dbReference>
<dbReference type="InterPro" id="IPR011051">
    <property type="entry name" value="RmlC_Cupin_sf"/>
</dbReference>
<dbReference type="SUPFAM" id="SSF51182">
    <property type="entry name" value="RmlC-like cupins"/>
    <property type="match status" value="1"/>
</dbReference>
<reference evidence="2" key="1">
    <citation type="submission" date="2020-01" db="EMBL/GenBank/DDBJ databases">
        <authorList>
            <consortium name="DOE Joint Genome Institute"/>
            <person name="Haridas S."/>
            <person name="Albert R."/>
            <person name="Binder M."/>
            <person name="Bloem J."/>
            <person name="Labutti K."/>
            <person name="Salamov A."/>
            <person name="Andreopoulos B."/>
            <person name="Baker S.E."/>
            <person name="Barry K."/>
            <person name="Bills G."/>
            <person name="Bluhm B.H."/>
            <person name="Cannon C."/>
            <person name="Castanera R."/>
            <person name="Culley D.E."/>
            <person name="Daum C."/>
            <person name="Ezra D."/>
            <person name="Gonzalez J.B."/>
            <person name="Henrissat B."/>
            <person name="Kuo A."/>
            <person name="Liang C."/>
            <person name="Lipzen A."/>
            <person name="Lutzoni F."/>
            <person name="Magnuson J."/>
            <person name="Mondo S."/>
            <person name="Nolan M."/>
            <person name="Ohm R."/>
            <person name="Pangilinan J."/>
            <person name="Park H.-J."/>
            <person name="Ramirez L."/>
            <person name="Alfaro M."/>
            <person name="Sun H."/>
            <person name="Tritt A."/>
            <person name="Yoshinaga Y."/>
            <person name="Zwiers L.-H."/>
            <person name="Turgeon B.G."/>
            <person name="Goodwin S.B."/>
            <person name="Spatafora J.W."/>
            <person name="Crous P.W."/>
            <person name="Grigoriev I.V."/>
        </authorList>
    </citation>
    <scope>NUCLEOTIDE SEQUENCE</scope>
    <source>
        <strain evidence="2">IPT5</strain>
    </source>
</reference>
<dbReference type="InterPro" id="IPR047142">
    <property type="entry name" value="OryJ/VirC-like"/>
</dbReference>
<accession>A0A6A7ALM9</accession>
<dbReference type="AlphaFoldDB" id="A0A6A7ALM9"/>
<feature type="domain" description="Cupin type-2" evidence="1">
    <location>
        <begin position="75"/>
        <end position="142"/>
    </location>
</feature>
<dbReference type="Pfam" id="PF07883">
    <property type="entry name" value="Cupin_2"/>
    <property type="match status" value="1"/>
</dbReference>
<dbReference type="EMBL" id="MU006441">
    <property type="protein sequence ID" value="KAF2843996.1"/>
    <property type="molecule type" value="Genomic_DNA"/>
</dbReference>
<name>A0A6A7ALM9_9PLEO</name>
<sequence length="166" mass="17692">MTSNLPPTRRVVTSHNDNAEAIVVFDTRNSPEPQPNGSAFVNLWCSDASPADVSSPEDKGLLEIGFVHTGSVVRIVDLPPNSAPLLHRTISLDYVIVQKGTVVLVLDDGSRTEVHEGEVVVQQATMHGWENATDGWVRLFCVMLVALPPVVGGIELGPDSSSLASG</sequence>
<dbReference type="InterPro" id="IPR013096">
    <property type="entry name" value="Cupin_2"/>
</dbReference>